<dbReference type="AlphaFoldDB" id="A0AA41YN07"/>
<dbReference type="CDD" id="cd07042">
    <property type="entry name" value="STAS_SulP_like_sulfate_transporter"/>
    <property type="match status" value="1"/>
</dbReference>
<organism evidence="7 8">
    <name type="scientific">Limobrevibacterium gyesilva</name>
    <dbReference type="NCBI Taxonomy" id="2991712"/>
    <lineage>
        <taxon>Bacteria</taxon>
        <taxon>Pseudomonadati</taxon>
        <taxon>Pseudomonadota</taxon>
        <taxon>Alphaproteobacteria</taxon>
        <taxon>Acetobacterales</taxon>
        <taxon>Acetobacteraceae</taxon>
        <taxon>Limobrevibacterium</taxon>
    </lineage>
</organism>
<accession>A0AA41YN07</accession>
<evidence type="ECO:0000313" key="8">
    <source>
        <dbReference type="Proteomes" id="UP001165679"/>
    </source>
</evidence>
<keyword evidence="3 5" id="KW-1133">Transmembrane helix</keyword>
<name>A0AA41YN07_9PROT</name>
<evidence type="ECO:0000313" key="7">
    <source>
        <dbReference type="EMBL" id="MCW3475033.1"/>
    </source>
</evidence>
<feature type="transmembrane region" description="Helical" evidence="5">
    <location>
        <begin position="362"/>
        <end position="392"/>
    </location>
</feature>
<feature type="transmembrane region" description="Helical" evidence="5">
    <location>
        <begin position="116"/>
        <end position="139"/>
    </location>
</feature>
<protein>
    <submittedName>
        <fullName evidence="7">SulP family inorganic anion transporter</fullName>
    </submittedName>
</protein>
<comment type="subcellular location">
    <subcellularLocation>
        <location evidence="1">Membrane</location>
        <topology evidence="1">Multi-pass membrane protein</topology>
    </subcellularLocation>
</comment>
<dbReference type="EMBL" id="JAPDNT010000006">
    <property type="protein sequence ID" value="MCW3475033.1"/>
    <property type="molecule type" value="Genomic_DNA"/>
</dbReference>
<dbReference type="InterPro" id="IPR011547">
    <property type="entry name" value="SLC26A/SulP_dom"/>
</dbReference>
<evidence type="ECO:0000259" key="6">
    <source>
        <dbReference type="PROSITE" id="PS50801"/>
    </source>
</evidence>
<dbReference type="Gene3D" id="3.30.750.24">
    <property type="entry name" value="STAS domain"/>
    <property type="match status" value="1"/>
</dbReference>
<dbReference type="Pfam" id="PF01740">
    <property type="entry name" value="STAS"/>
    <property type="match status" value="1"/>
</dbReference>
<evidence type="ECO:0000256" key="3">
    <source>
        <dbReference type="ARBA" id="ARBA00022989"/>
    </source>
</evidence>
<keyword evidence="4 5" id="KW-0472">Membrane</keyword>
<evidence type="ECO:0000256" key="5">
    <source>
        <dbReference type="SAM" id="Phobius"/>
    </source>
</evidence>
<dbReference type="InterPro" id="IPR001902">
    <property type="entry name" value="SLC26A/SulP_fam"/>
</dbReference>
<feature type="transmembrane region" description="Helical" evidence="5">
    <location>
        <begin position="333"/>
        <end position="355"/>
    </location>
</feature>
<gene>
    <name evidence="7" type="ORF">OL599_10665</name>
</gene>
<dbReference type="Pfam" id="PF00916">
    <property type="entry name" value="Sulfate_transp"/>
    <property type="match status" value="1"/>
</dbReference>
<keyword evidence="2 5" id="KW-0812">Transmembrane</keyword>
<feature type="transmembrane region" description="Helical" evidence="5">
    <location>
        <begin position="230"/>
        <end position="249"/>
    </location>
</feature>
<feature type="transmembrane region" description="Helical" evidence="5">
    <location>
        <begin position="83"/>
        <end position="104"/>
    </location>
</feature>
<reference evidence="7" key="2">
    <citation type="submission" date="2022-10" db="EMBL/GenBank/DDBJ databases">
        <authorList>
            <person name="Trinh H.N."/>
        </authorList>
    </citation>
    <scope>NUCLEOTIDE SEQUENCE</scope>
    <source>
        <strain evidence="7">RN2-1</strain>
    </source>
</reference>
<dbReference type="SUPFAM" id="SSF52091">
    <property type="entry name" value="SpoIIaa-like"/>
    <property type="match status" value="1"/>
</dbReference>
<feature type="domain" description="STAS" evidence="6">
    <location>
        <begin position="417"/>
        <end position="531"/>
    </location>
</feature>
<feature type="transmembrane region" description="Helical" evidence="5">
    <location>
        <begin position="269"/>
        <end position="294"/>
    </location>
</feature>
<evidence type="ECO:0000256" key="1">
    <source>
        <dbReference type="ARBA" id="ARBA00004141"/>
    </source>
</evidence>
<proteinExistence type="predicted"/>
<dbReference type="InterPro" id="IPR002645">
    <property type="entry name" value="STAS_dom"/>
</dbReference>
<comment type="caution">
    <text evidence="7">The sequence shown here is derived from an EMBL/GenBank/DDBJ whole genome shotgun (WGS) entry which is preliminary data.</text>
</comment>
<dbReference type="GO" id="GO:0055085">
    <property type="term" value="P:transmembrane transport"/>
    <property type="evidence" value="ECO:0007669"/>
    <property type="project" value="InterPro"/>
</dbReference>
<evidence type="ECO:0000256" key="2">
    <source>
        <dbReference type="ARBA" id="ARBA00022692"/>
    </source>
</evidence>
<keyword evidence="8" id="KW-1185">Reference proteome</keyword>
<dbReference type="PROSITE" id="PS50801">
    <property type="entry name" value="STAS"/>
    <property type="match status" value="1"/>
</dbReference>
<sequence>MTGADLLAGLSVAGLLLPEAVAYAGIGGVPPQHAVAAAVAGLVVYAAIGGSRFAVVAPTSSSAAIVAASLAELSPGTPEYRLALAFGMVLLTGAYFLAAGMARFGNLSAFIARPVLRGFGFGLAVTIVVKQLPLLVGVAGVGGSPFLILRELAHRVGEWHPYSAATGVAALAVLFALKRWPRIPGAFVALVLGVAASRAADLPGHGVQVVGVIDITGLVPGLPDLARADWARLCALALPLFMIVFAESWGSMRYFALRHNDTLDANRELMALGAANAAAALVQGMPVGAGFSATAANEAAGAASKLAGVAASVALAAMMLGAGGLIANLPEPVLAAVVIAALAHSLDPTPLLALWRIGRDQYVALVAAVVVIAFGVVDGMLIAVGLSLAAALQRFSRPQVSELGELGDSRNYVDRMRHPEALTSTGIAIFRPMLPMFFANAELMLAEIGARLERQDAVQVVVLSLEESSDLDSTAAETLIAFDAQVKGSGRVLLFARIKDEVRDRLARAGAASLVQPARCYRSVADAVAAAEALLR</sequence>
<dbReference type="RefSeq" id="WP_264713722.1">
    <property type="nucleotide sequence ID" value="NZ_JAPDNT010000006.1"/>
</dbReference>
<dbReference type="InterPro" id="IPR036513">
    <property type="entry name" value="STAS_dom_sf"/>
</dbReference>
<feature type="transmembrane region" description="Helical" evidence="5">
    <location>
        <begin position="306"/>
        <end position="327"/>
    </location>
</feature>
<evidence type="ECO:0000256" key="4">
    <source>
        <dbReference type="ARBA" id="ARBA00023136"/>
    </source>
</evidence>
<dbReference type="GO" id="GO:0016020">
    <property type="term" value="C:membrane"/>
    <property type="evidence" value="ECO:0007669"/>
    <property type="project" value="UniProtKB-SubCell"/>
</dbReference>
<reference evidence="7" key="1">
    <citation type="submission" date="2022-09" db="EMBL/GenBank/DDBJ databases">
        <title>Rhodovastum sp. nov. RN2-1 isolated from soil in Seongnam, South Korea.</title>
        <authorList>
            <person name="Le N.T."/>
        </authorList>
    </citation>
    <scope>NUCLEOTIDE SEQUENCE</scope>
    <source>
        <strain evidence="7">RN2-1</strain>
    </source>
</reference>
<dbReference type="Proteomes" id="UP001165679">
    <property type="component" value="Unassembled WGS sequence"/>
</dbReference>
<dbReference type="PANTHER" id="PTHR11814">
    <property type="entry name" value="SULFATE TRANSPORTER"/>
    <property type="match status" value="1"/>
</dbReference>
<feature type="transmembrane region" description="Helical" evidence="5">
    <location>
        <begin position="32"/>
        <end position="48"/>
    </location>
</feature>